<keyword evidence="1" id="KW-0812">Transmembrane</keyword>
<evidence type="ECO:0000256" key="1">
    <source>
        <dbReference type="SAM" id="Phobius"/>
    </source>
</evidence>
<evidence type="ECO:0000313" key="3">
    <source>
        <dbReference type="Proteomes" id="UP000054123"/>
    </source>
</evidence>
<dbReference type="PATRIC" id="fig|1450449.3.peg.1308"/>
<comment type="caution">
    <text evidence="2">The sequence shown here is derived from an EMBL/GenBank/DDBJ whole genome shotgun (WGS) entry which is preliminary data.</text>
</comment>
<dbReference type="AlphaFoldDB" id="A0A011P7H0"/>
<keyword evidence="1" id="KW-0472">Membrane</keyword>
<sequence>MNASKNCKKIEKYYRLLCFYAALRFFIQFHTALLKK</sequence>
<protein>
    <submittedName>
        <fullName evidence="2">Uncharacterized protein</fullName>
    </submittedName>
</protein>
<organism evidence="2 3">
    <name type="scientific">Mannheimia granulomatis</name>
    <dbReference type="NCBI Taxonomy" id="85402"/>
    <lineage>
        <taxon>Bacteria</taxon>
        <taxon>Pseudomonadati</taxon>
        <taxon>Pseudomonadota</taxon>
        <taxon>Gammaproteobacteria</taxon>
        <taxon>Pasteurellales</taxon>
        <taxon>Pasteurellaceae</taxon>
        <taxon>Mannheimia</taxon>
    </lineage>
</organism>
<reference evidence="2 3" key="1">
    <citation type="journal article" date="2014" name="Genome Announc.">
        <title>Genome Sequence of a Presumptive Mannheimia haemolytica Strain with an A1/A6-Cross-Reactive Serotype from a White-Tailed Deer (Odocoileus virginianus).</title>
        <authorList>
            <person name="Lawrence P.K."/>
            <person name="Bey R.F."/>
            <person name="Wiener B."/>
            <person name="Kittichotirat W."/>
            <person name="Bumgarner R.E."/>
        </authorList>
    </citation>
    <scope>NUCLEOTIDE SEQUENCE [LARGE SCALE GENOMIC DNA]</scope>
    <source>
        <strain evidence="2 3">PKL10</strain>
    </source>
</reference>
<keyword evidence="1" id="KW-1133">Transmembrane helix</keyword>
<accession>A0A011P7H0</accession>
<feature type="transmembrane region" description="Helical" evidence="1">
    <location>
        <begin position="12"/>
        <end position="33"/>
    </location>
</feature>
<evidence type="ECO:0000313" key="2">
    <source>
        <dbReference type="EMBL" id="EXI62394.1"/>
    </source>
</evidence>
<gene>
    <name evidence="2" type="ORF">AK33_06650</name>
</gene>
<name>A0A011P7H0_9PAST</name>
<dbReference type="EMBL" id="JANJ01000004">
    <property type="protein sequence ID" value="EXI62394.1"/>
    <property type="molecule type" value="Genomic_DNA"/>
</dbReference>
<proteinExistence type="predicted"/>
<dbReference type="Proteomes" id="UP000054123">
    <property type="component" value="Unassembled WGS sequence"/>
</dbReference>
<keyword evidence="3" id="KW-1185">Reference proteome</keyword>